<accession>A0ABQ7AHH4</accession>
<proteinExistence type="predicted"/>
<protein>
    <submittedName>
        <fullName evidence="1">Uncharacterized protein</fullName>
    </submittedName>
</protein>
<keyword evidence="2" id="KW-1185">Reference proteome</keyword>
<evidence type="ECO:0000313" key="2">
    <source>
        <dbReference type="Proteomes" id="UP000266723"/>
    </source>
</evidence>
<name>A0ABQ7AHH4_BRACR</name>
<gene>
    <name evidence="1" type="ORF">DY000_02052754</name>
</gene>
<dbReference type="Proteomes" id="UP000266723">
    <property type="component" value="Unassembled WGS sequence"/>
</dbReference>
<evidence type="ECO:0000313" key="1">
    <source>
        <dbReference type="EMBL" id="KAF3496851.1"/>
    </source>
</evidence>
<sequence length="92" mass="10309">MHYESNNATILLFNSSHNGLEDQAATSKSIPICFATVKHTRFQPLGGGYTSDGQGIRLGLLQWRKTTQDRARIVDFAETRRLVRFSLPNAKS</sequence>
<organism evidence="1 2">
    <name type="scientific">Brassica cretica</name>
    <name type="common">Mustard</name>
    <dbReference type="NCBI Taxonomy" id="69181"/>
    <lineage>
        <taxon>Eukaryota</taxon>
        <taxon>Viridiplantae</taxon>
        <taxon>Streptophyta</taxon>
        <taxon>Embryophyta</taxon>
        <taxon>Tracheophyta</taxon>
        <taxon>Spermatophyta</taxon>
        <taxon>Magnoliopsida</taxon>
        <taxon>eudicotyledons</taxon>
        <taxon>Gunneridae</taxon>
        <taxon>Pentapetalae</taxon>
        <taxon>rosids</taxon>
        <taxon>malvids</taxon>
        <taxon>Brassicales</taxon>
        <taxon>Brassicaceae</taxon>
        <taxon>Brassiceae</taxon>
        <taxon>Brassica</taxon>
    </lineage>
</organism>
<comment type="caution">
    <text evidence="1">The sequence shown here is derived from an EMBL/GenBank/DDBJ whole genome shotgun (WGS) entry which is preliminary data.</text>
</comment>
<dbReference type="EMBL" id="QGKV02002055">
    <property type="protein sequence ID" value="KAF3496851.1"/>
    <property type="molecule type" value="Genomic_DNA"/>
</dbReference>
<reference evidence="1 2" key="1">
    <citation type="journal article" date="2020" name="BMC Genomics">
        <title>Intraspecific diversification of the crop wild relative Brassica cretica Lam. using demographic model selection.</title>
        <authorList>
            <person name="Kioukis A."/>
            <person name="Michalopoulou V.A."/>
            <person name="Briers L."/>
            <person name="Pirintsos S."/>
            <person name="Studholme D.J."/>
            <person name="Pavlidis P."/>
            <person name="Sarris P.F."/>
        </authorList>
    </citation>
    <scope>NUCLEOTIDE SEQUENCE [LARGE SCALE GENOMIC DNA]</scope>
    <source>
        <strain evidence="2">cv. PFS-1207/04</strain>
    </source>
</reference>